<evidence type="ECO:0000313" key="3">
    <source>
        <dbReference type="EMBL" id="MDI3235264.1"/>
    </source>
</evidence>
<comment type="caution">
    <text evidence="3">The sequence shown here is derived from an EMBL/GenBank/DDBJ whole genome shotgun (WGS) entry which is preliminary data.</text>
</comment>
<evidence type="ECO:0000256" key="1">
    <source>
        <dbReference type="SAM" id="MobiDB-lite"/>
    </source>
</evidence>
<name>A0ABT6R2T5_9BACL</name>
<evidence type="ECO:0000313" key="4">
    <source>
        <dbReference type="Proteomes" id="UP001243286"/>
    </source>
</evidence>
<protein>
    <submittedName>
        <fullName evidence="3">Uncharacterized protein</fullName>
    </submittedName>
</protein>
<evidence type="ECO:0000256" key="2">
    <source>
        <dbReference type="SAM" id="Phobius"/>
    </source>
</evidence>
<feature type="transmembrane region" description="Helical" evidence="2">
    <location>
        <begin position="27"/>
        <end position="44"/>
    </location>
</feature>
<feature type="region of interest" description="Disordered" evidence="1">
    <location>
        <begin position="75"/>
        <end position="101"/>
    </location>
</feature>
<sequence>MWFYLFTTLTGLISTYLSYTSGYYTDSIGVFVFTLAICLSLSSFRQLLRTSHQSYHEYVQHRRVKKQYERMKKREQSYQLSYEQRESSPPLALSATEQHDK</sequence>
<dbReference type="Proteomes" id="UP001243286">
    <property type="component" value="Unassembled WGS sequence"/>
</dbReference>
<keyword evidence="2" id="KW-0472">Membrane</keyword>
<gene>
    <name evidence="3" type="ORF">QK289_09620</name>
</gene>
<proteinExistence type="predicted"/>
<keyword evidence="4" id="KW-1185">Reference proteome</keyword>
<accession>A0ABT6R2T5</accession>
<keyword evidence="2" id="KW-1133">Transmembrane helix</keyword>
<reference evidence="3 4" key="1">
    <citation type="submission" date="2023-04" db="EMBL/GenBank/DDBJ databases">
        <title>Antarctic isolates genomes.</title>
        <authorList>
            <person name="Dimov S.G."/>
        </authorList>
    </citation>
    <scope>NUCLEOTIDE SEQUENCE [LARGE SCALE GENOMIC DNA]</scope>
    <source>
        <strain evidence="3 4">AL19</strain>
    </source>
</reference>
<dbReference type="EMBL" id="JASBQV010000013">
    <property type="protein sequence ID" value="MDI3235264.1"/>
    <property type="molecule type" value="Genomic_DNA"/>
</dbReference>
<organism evidence="3 4">
    <name type="scientific">Exiguobacterium antarcticum</name>
    <dbReference type="NCBI Taxonomy" id="132920"/>
    <lineage>
        <taxon>Bacteria</taxon>
        <taxon>Bacillati</taxon>
        <taxon>Bacillota</taxon>
        <taxon>Bacilli</taxon>
        <taxon>Bacillales</taxon>
        <taxon>Bacillales Family XII. Incertae Sedis</taxon>
        <taxon>Exiguobacterium</taxon>
    </lineage>
</organism>
<dbReference type="RefSeq" id="WP_014969615.1">
    <property type="nucleotide sequence ID" value="NZ_JANJYY010000049.1"/>
</dbReference>
<keyword evidence="2" id="KW-0812">Transmembrane</keyword>